<comment type="caution">
    <text evidence="4">The sequence shown here is derived from an EMBL/GenBank/DDBJ whole genome shotgun (WGS) entry which is preliminary data.</text>
</comment>
<sequence>MFFALLGFLALSLGPQVVLSQSSFGFFRLGFAQVDQCQPFAINFRGDGKFNSTPTRLTVLPFDSVPVEIPVPESTANSTGLNLNFVPFASQTTFIASLDDDRNRSTTLVSDVIKVEPSQNNSCLSPSRQSTSPFTIEGGQVSQCEDFTVAYTTPNAPSIRLFSPNGFSFPLRMTSNSNGKATYTMTAFRGIQVLLLFDDGNGARRTSPLLSVFGSSSSSTQCFPNFSNFGGKTSPSSSGVSRGVVIGLSVGGGLVILIAVAMVLFVLRERNTRRRQLESRLAFDTSNTANSDPRGRDTIEQKRRISMPLPPLPPMVHNTVTYPEGFVKDPPYVSEKYSPTISDYPRTSISWEVVDLEAVPRKSYSTRLSNMDIERLLNMAANQNNSNEVRSLQGAEYPTSPMSPEQQQQTDEVNPAIAVTSQTTDSTIRPRDISPPDVPQNPSFMFFGNDSAYADMHGFSGVNGIELFESPSSMESGLLRPHSDTRESSFEARLSHGSRSSNGTLDYPILQQPINAVSVGSGLPTTPRSMQWHSPSRQSSILAARQHSITFPSSAKNRDSGESWVDRTRS</sequence>
<reference evidence="4 5" key="1">
    <citation type="submission" date="2015-12" db="EMBL/GenBank/DDBJ databases">
        <title>Draft genome sequence of Moniliophthora roreri, the causal agent of frosty pod rot of cacao.</title>
        <authorList>
            <person name="Aime M.C."/>
            <person name="Diaz-Valderrama J.R."/>
            <person name="Kijpornyongpan T."/>
            <person name="Phillips-Mora W."/>
        </authorList>
    </citation>
    <scope>NUCLEOTIDE SEQUENCE [LARGE SCALE GENOMIC DNA]</scope>
    <source>
        <strain evidence="4 5">MCA 2952</strain>
    </source>
</reference>
<protein>
    <submittedName>
        <fullName evidence="4">Uncharacterized protein</fullName>
    </submittedName>
</protein>
<proteinExistence type="predicted"/>
<feature type="signal peptide" evidence="3">
    <location>
        <begin position="1"/>
        <end position="20"/>
    </location>
</feature>
<evidence type="ECO:0000313" key="4">
    <source>
        <dbReference type="EMBL" id="KTB44566.1"/>
    </source>
</evidence>
<feature type="transmembrane region" description="Helical" evidence="2">
    <location>
        <begin position="244"/>
        <end position="267"/>
    </location>
</feature>
<dbReference type="EMBL" id="LATX01000895">
    <property type="protein sequence ID" value="KTB44566.1"/>
    <property type="molecule type" value="Genomic_DNA"/>
</dbReference>
<accession>A0A0W0G7L9</accession>
<evidence type="ECO:0000313" key="5">
    <source>
        <dbReference type="Proteomes" id="UP000054988"/>
    </source>
</evidence>
<feature type="compositionally biased region" description="Basic and acidic residues" evidence="1">
    <location>
        <begin position="481"/>
        <end position="494"/>
    </location>
</feature>
<feature type="compositionally biased region" description="Basic and acidic residues" evidence="1">
    <location>
        <begin position="556"/>
        <end position="570"/>
    </location>
</feature>
<feature type="region of interest" description="Disordered" evidence="1">
    <location>
        <begin position="393"/>
        <end position="412"/>
    </location>
</feature>
<dbReference type="AlphaFoldDB" id="A0A0W0G7L9"/>
<feature type="chain" id="PRO_5006902417" evidence="3">
    <location>
        <begin position="21"/>
        <end position="570"/>
    </location>
</feature>
<keyword evidence="2" id="KW-0812">Transmembrane</keyword>
<keyword evidence="2" id="KW-1133">Transmembrane helix</keyword>
<feature type="region of interest" description="Disordered" evidence="1">
    <location>
        <begin position="474"/>
        <end position="506"/>
    </location>
</feature>
<evidence type="ECO:0000256" key="1">
    <source>
        <dbReference type="SAM" id="MobiDB-lite"/>
    </source>
</evidence>
<feature type="region of interest" description="Disordered" evidence="1">
    <location>
        <begin position="518"/>
        <end position="570"/>
    </location>
</feature>
<name>A0A0W0G7L9_MONRR</name>
<feature type="compositionally biased region" description="Polar residues" evidence="1">
    <location>
        <begin position="400"/>
        <end position="412"/>
    </location>
</feature>
<keyword evidence="2" id="KW-0472">Membrane</keyword>
<keyword evidence="3" id="KW-0732">Signal</keyword>
<feature type="compositionally biased region" description="Polar residues" evidence="1">
    <location>
        <begin position="523"/>
        <end position="555"/>
    </location>
</feature>
<organism evidence="4 5">
    <name type="scientific">Moniliophthora roreri</name>
    <name type="common">Frosty pod rot fungus</name>
    <name type="synonym">Monilia roreri</name>
    <dbReference type="NCBI Taxonomy" id="221103"/>
    <lineage>
        <taxon>Eukaryota</taxon>
        <taxon>Fungi</taxon>
        <taxon>Dikarya</taxon>
        <taxon>Basidiomycota</taxon>
        <taxon>Agaricomycotina</taxon>
        <taxon>Agaricomycetes</taxon>
        <taxon>Agaricomycetidae</taxon>
        <taxon>Agaricales</taxon>
        <taxon>Marasmiineae</taxon>
        <taxon>Marasmiaceae</taxon>
        <taxon>Moniliophthora</taxon>
    </lineage>
</organism>
<gene>
    <name evidence="4" type="ORF">WG66_2823</name>
</gene>
<dbReference type="eggNOG" id="ENOG502SP8H">
    <property type="taxonomic scope" value="Eukaryota"/>
</dbReference>
<evidence type="ECO:0000256" key="2">
    <source>
        <dbReference type="SAM" id="Phobius"/>
    </source>
</evidence>
<dbReference type="Proteomes" id="UP000054988">
    <property type="component" value="Unassembled WGS sequence"/>
</dbReference>
<evidence type="ECO:0000256" key="3">
    <source>
        <dbReference type="SAM" id="SignalP"/>
    </source>
</evidence>